<dbReference type="GO" id="GO:0003677">
    <property type="term" value="F:DNA binding"/>
    <property type="evidence" value="ECO:0007669"/>
    <property type="project" value="UniProtKB-KW"/>
</dbReference>
<keyword evidence="4" id="KW-0804">Transcription</keyword>
<dbReference type="Gene3D" id="3.40.50.2300">
    <property type="match status" value="1"/>
</dbReference>
<dbReference type="AlphaFoldDB" id="A0A7Y6I7E0"/>
<dbReference type="PANTHER" id="PTHR43214">
    <property type="entry name" value="TWO-COMPONENT RESPONSE REGULATOR"/>
    <property type="match status" value="1"/>
</dbReference>
<comment type="caution">
    <text evidence="8">The sequence shown here is derived from an EMBL/GenBank/DDBJ whole genome shotgun (WGS) entry which is preliminary data.</text>
</comment>
<evidence type="ECO:0000259" key="6">
    <source>
        <dbReference type="PROSITE" id="PS50043"/>
    </source>
</evidence>
<dbReference type="PANTHER" id="PTHR43214:SF24">
    <property type="entry name" value="TRANSCRIPTIONAL REGULATORY PROTEIN NARL-RELATED"/>
    <property type="match status" value="1"/>
</dbReference>
<feature type="domain" description="HTH luxR-type" evidence="6">
    <location>
        <begin position="150"/>
        <end position="215"/>
    </location>
</feature>
<evidence type="ECO:0000313" key="8">
    <source>
        <dbReference type="EMBL" id="NUW31779.1"/>
    </source>
</evidence>
<dbReference type="InterPro" id="IPR039420">
    <property type="entry name" value="WalR-like"/>
</dbReference>
<evidence type="ECO:0000256" key="2">
    <source>
        <dbReference type="ARBA" id="ARBA00023015"/>
    </source>
</evidence>
<sequence>MTVSVVLVDDEAMIRAGLRMVLSGEPGIEVVGEASDGLEALDLVARTRPDVVLMDVRMPRMDGLAAARRLVAEHPGSKVVVLTTFDEDEHVAAALRAGVSGFLLKVAPPEQLVETVRTVAAGGGLLDPAVTLRVIAAFAGQPGKGDAPDRTAELASLTSRETDVLRLLARGLTNTQIAARLYLGEATVKTHLSRVLMKLGLTSRVQAVVFAYESGLVRPGETAGGGDDTGVCRTP</sequence>
<dbReference type="PRINTS" id="PR00038">
    <property type="entry name" value="HTHLUXR"/>
</dbReference>
<dbReference type="Proteomes" id="UP000586042">
    <property type="component" value="Unassembled WGS sequence"/>
</dbReference>
<protein>
    <submittedName>
        <fullName evidence="8">Response regulator transcription factor</fullName>
    </submittedName>
</protein>
<dbReference type="GO" id="GO:0000160">
    <property type="term" value="P:phosphorelay signal transduction system"/>
    <property type="evidence" value="ECO:0007669"/>
    <property type="project" value="InterPro"/>
</dbReference>
<dbReference type="PROSITE" id="PS50110">
    <property type="entry name" value="RESPONSE_REGULATORY"/>
    <property type="match status" value="1"/>
</dbReference>
<reference evidence="8 9" key="1">
    <citation type="submission" date="2020-06" db="EMBL/GenBank/DDBJ databases">
        <title>Nonomuraea sp. SMC257, a novel actinomycete isolated from soil.</title>
        <authorList>
            <person name="Chanama M."/>
        </authorList>
    </citation>
    <scope>NUCLEOTIDE SEQUENCE [LARGE SCALE GENOMIC DNA]</scope>
    <source>
        <strain evidence="8 9">SMC257</strain>
    </source>
</reference>
<proteinExistence type="predicted"/>
<dbReference type="PROSITE" id="PS50043">
    <property type="entry name" value="HTH_LUXR_2"/>
    <property type="match status" value="1"/>
</dbReference>
<dbReference type="SMART" id="SM00448">
    <property type="entry name" value="REC"/>
    <property type="match status" value="1"/>
</dbReference>
<dbReference type="RefSeq" id="WP_175589251.1">
    <property type="nucleotide sequence ID" value="NZ_JABWGN010000004.1"/>
</dbReference>
<evidence type="ECO:0000256" key="1">
    <source>
        <dbReference type="ARBA" id="ARBA00022553"/>
    </source>
</evidence>
<keyword evidence="2" id="KW-0805">Transcription regulation</keyword>
<dbReference type="InterPro" id="IPR000792">
    <property type="entry name" value="Tscrpt_reg_LuxR_C"/>
</dbReference>
<evidence type="ECO:0000259" key="7">
    <source>
        <dbReference type="PROSITE" id="PS50110"/>
    </source>
</evidence>
<dbReference type="PROSITE" id="PS00622">
    <property type="entry name" value="HTH_LUXR_1"/>
    <property type="match status" value="1"/>
</dbReference>
<keyword evidence="3" id="KW-0238">DNA-binding</keyword>
<evidence type="ECO:0000256" key="5">
    <source>
        <dbReference type="PROSITE-ProRule" id="PRU00169"/>
    </source>
</evidence>
<organism evidence="8 9">
    <name type="scientific">Nonomuraea montanisoli</name>
    <dbReference type="NCBI Taxonomy" id="2741721"/>
    <lineage>
        <taxon>Bacteria</taxon>
        <taxon>Bacillati</taxon>
        <taxon>Actinomycetota</taxon>
        <taxon>Actinomycetes</taxon>
        <taxon>Streptosporangiales</taxon>
        <taxon>Streptosporangiaceae</taxon>
        <taxon>Nonomuraea</taxon>
    </lineage>
</organism>
<dbReference type="InterPro" id="IPR011006">
    <property type="entry name" value="CheY-like_superfamily"/>
</dbReference>
<dbReference type="GO" id="GO:0006355">
    <property type="term" value="P:regulation of DNA-templated transcription"/>
    <property type="evidence" value="ECO:0007669"/>
    <property type="project" value="InterPro"/>
</dbReference>
<dbReference type="Pfam" id="PF00196">
    <property type="entry name" value="GerE"/>
    <property type="match status" value="1"/>
</dbReference>
<dbReference type="InterPro" id="IPR058245">
    <property type="entry name" value="NreC/VraR/RcsB-like_REC"/>
</dbReference>
<name>A0A7Y6I7E0_9ACTN</name>
<feature type="modified residue" description="4-aspartylphosphate" evidence="5">
    <location>
        <position position="55"/>
    </location>
</feature>
<gene>
    <name evidence="8" type="ORF">HTZ77_10110</name>
</gene>
<evidence type="ECO:0000256" key="4">
    <source>
        <dbReference type="ARBA" id="ARBA00023163"/>
    </source>
</evidence>
<dbReference type="SUPFAM" id="SSF52172">
    <property type="entry name" value="CheY-like"/>
    <property type="match status" value="1"/>
</dbReference>
<dbReference type="EMBL" id="JABWGN010000004">
    <property type="protein sequence ID" value="NUW31779.1"/>
    <property type="molecule type" value="Genomic_DNA"/>
</dbReference>
<keyword evidence="9" id="KW-1185">Reference proteome</keyword>
<accession>A0A7Y6I7E0</accession>
<evidence type="ECO:0000313" key="9">
    <source>
        <dbReference type="Proteomes" id="UP000586042"/>
    </source>
</evidence>
<dbReference type="CDD" id="cd17535">
    <property type="entry name" value="REC_NarL-like"/>
    <property type="match status" value="1"/>
</dbReference>
<feature type="domain" description="Response regulatory" evidence="7">
    <location>
        <begin position="4"/>
        <end position="120"/>
    </location>
</feature>
<dbReference type="SMART" id="SM00421">
    <property type="entry name" value="HTH_LUXR"/>
    <property type="match status" value="1"/>
</dbReference>
<evidence type="ECO:0000256" key="3">
    <source>
        <dbReference type="ARBA" id="ARBA00023125"/>
    </source>
</evidence>
<keyword evidence="1 5" id="KW-0597">Phosphoprotein</keyword>
<dbReference type="CDD" id="cd06170">
    <property type="entry name" value="LuxR_C_like"/>
    <property type="match status" value="1"/>
</dbReference>
<dbReference type="InterPro" id="IPR001789">
    <property type="entry name" value="Sig_transdc_resp-reg_receiver"/>
</dbReference>
<dbReference type="Pfam" id="PF00072">
    <property type="entry name" value="Response_reg"/>
    <property type="match status" value="1"/>
</dbReference>